<dbReference type="STRING" id="3694.B9HRD3"/>
<dbReference type="AlphaFoldDB" id="B9HRD3"/>
<gene>
    <name evidence="2" type="ORF">POPTR_009G126800</name>
</gene>
<sequence>MNLTCSCFLLSISAQIQFFGEIQKKRFVIPVPYLNQPIFQDLLSQAEEQLGYDHPMGGLTSPCREGIFMDVISCLNIPKGFLAVCIGEIEKKRSVVPLSYLKEPSFQDLLNKAEEEFGFSHPMGGLKIPCREDTSIDVLSSLSRS</sequence>
<proteinExistence type="inferred from homology"/>
<dbReference type="HOGENOM" id="CLU_1790218_0_0_1"/>
<dbReference type="InterPro" id="IPR003676">
    <property type="entry name" value="SAUR_fam"/>
</dbReference>
<protein>
    <recommendedName>
        <fullName evidence="4">Auxin-responsive family protein</fullName>
    </recommendedName>
</protein>
<dbReference type="InParanoid" id="B9HRD3"/>
<dbReference type="GO" id="GO:0009733">
    <property type="term" value="P:response to auxin"/>
    <property type="evidence" value="ECO:0007669"/>
    <property type="project" value="InterPro"/>
</dbReference>
<evidence type="ECO:0000256" key="1">
    <source>
        <dbReference type="ARBA" id="ARBA00006974"/>
    </source>
</evidence>
<comment type="similarity">
    <text evidence="1">Belongs to the ARG7 family.</text>
</comment>
<dbReference type="Proteomes" id="UP000006729">
    <property type="component" value="Chromosome 9"/>
</dbReference>
<evidence type="ECO:0000313" key="2">
    <source>
        <dbReference type="EMBL" id="PNT21073.1"/>
    </source>
</evidence>
<name>B9HRD3_POPTR</name>
<evidence type="ECO:0008006" key="4">
    <source>
        <dbReference type="Google" id="ProtNLM"/>
    </source>
</evidence>
<dbReference type="eggNOG" id="ENOG502S4NX">
    <property type="taxonomic scope" value="Eukaryota"/>
</dbReference>
<dbReference type="EMBL" id="CM009298">
    <property type="protein sequence ID" value="PNT21073.1"/>
    <property type="molecule type" value="Genomic_DNA"/>
</dbReference>
<organism evidence="2 3">
    <name type="scientific">Populus trichocarpa</name>
    <name type="common">Western balsam poplar</name>
    <name type="synonym">Populus balsamifera subsp. trichocarpa</name>
    <dbReference type="NCBI Taxonomy" id="3694"/>
    <lineage>
        <taxon>Eukaryota</taxon>
        <taxon>Viridiplantae</taxon>
        <taxon>Streptophyta</taxon>
        <taxon>Embryophyta</taxon>
        <taxon>Tracheophyta</taxon>
        <taxon>Spermatophyta</taxon>
        <taxon>Magnoliopsida</taxon>
        <taxon>eudicotyledons</taxon>
        <taxon>Gunneridae</taxon>
        <taxon>Pentapetalae</taxon>
        <taxon>rosids</taxon>
        <taxon>fabids</taxon>
        <taxon>Malpighiales</taxon>
        <taxon>Salicaceae</taxon>
        <taxon>Saliceae</taxon>
        <taxon>Populus</taxon>
    </lineage>
</organism>
<evidence type="ECO:0000313" key="3">
    <source>
        <dbReference type="Proteomes" id="UP000006729"/>
    </source>
</evidence>
<reference evidence="2 3" key="1">
    <citation type="journal article" date="2006" name="Science">
        <title>The genome of black cottonwood, Populus trichocarpa (Torr. &amp; Gray).</title>
        <authorList>
            <person name="Tuskan G.A."/>
            <person name="Difazio S."/>
            <person name="Jansson S."/>
            <person name="Bohlmann J."/>
            <person name="Grigoriev I."/>
            <person name="Hellsten U."/>
            <person name="Putnam N."/>
            <person name="Ralph S."/>
            <person name="Rombauts S."/>
            <person name="Salamov A."/>
            <person name="Schein J."/>
            <person name="Sterck L."/>
            <person name="Aerts A."/>
            <person name="Bhalerao R.R."/>
            <person name="Bhalerao R.P."/>
            <person name="Blaudez D."/>
            <person name="Boerjan W."/>
            <person name="Brun A."/>
            <person name="Brunner A."/>
            <person name="Busov V."/>
            <person name="Campbell M."/>
            <person name="Carlson J."/>
            <person name="Chalot M."/>
            <person name="Chapman J."/>
            <person name="Chen G.L."/>
            <person name="Cooper D."/>
            <person name="Coutinho P.M."/>
            <person name="Couturier J."/>
            <person name="Covert S."/>
            <person name="Cronk Q."/>
            <person name="Cunningham R."/>
            <person name="Davis J."/>
            <person name="Degroeve S."/>
            <person name="Dejardin A."/>
            <person name="Depamphilis C."/>
            <person name="Detter J."/>
            <person name="Dirks B."/>
            <person name="Dubchak I."/>
            <person name="Duplessis S."/>
            <person name="Ehlting J."/>
            <person name="Ellis B."/>
            <person name="Gendler K."/>
            <person name="Goodstein D."/>
            <person name="Gribskov M."/>
            <person name="Grimwood J."/>
            <person name="Groover A."/>
            <person name="Gunter L."/>
            <person name="Hamberger B."/>
            <person name="Heinze B."/>
            <person name="Helariutta Y."/>
            <person name="Henrissat B."/>
            <person name="Holligan D."/>
            <person name="Holt R."/>
            <person name="Huang W."/>
            <person name="Islam-Faridi N."/>
            <person name="Jones S."/>
            <person name="Jones-Rhoades M."/>
            <person name="Jorgensen R."/>
            <person name="Joshi C."/>
            <person name="Kangasjarvi J."/>
            <person name="Karlsson J."/>
            <person name="Kelleher C."/>
            <person name="Kirkpatrick R."/>
            <person name="Kirst M."/>
            <person name="Kohler A."/>
            <person name="Kalluri U."/>
            <person name="Larimer F."/>
            <person name="Leebens-Mack J."/>
            <person name="Leple J.C."/>
            <person name="Locascio P."/>
            <person name="Lou Y."/>
            <person name="Lucas S."/>
            <person name="Martin F."/>
            <person name="Montanini B."/>
            <person name="Napoli C."/>
            <person name="Nelson D.R."/>
            <person name="Nelson C."/>
            <person name="Nieminen K."/>
            <person name="Nilsson O."/>
            <person name="Pereda V."/>
            <person name="Peter G."/>
            <person name="Philippe R."/>
            <person name="Pilate G."/>
            <person name="Poliakov A."/>
            <person name="Razumovskaya J."/>
            <person name="Richardson P."/>
            <person name="Rinaldi C."/>
            <person name="Ritland K."/>
            <person name="Rouze P."/>
            <person name="Ryaboy D."/>
            <person name="Schmutz J."/>
            <person name="Schrader J."/>
            <person name="Segerman B."/>
            <person name="Shin H."/>
            <person name="Siddiqui A."/>
            <person name="Sterky F."/>
            <person name="Terry A."/>
            <person name="Tsai C.J."/>
            <person name="Uberbacher E."/>
            <person name="Unneberg P."/>
            <person name="Vahala J."/>
            <person name="Wall K."/>
            <person name="Wessler S."/>
            <person name="Yang G."/>
            <person name="Yin T."/>
            <person name="Douglas C."/>
            <person name="Marra M."/>
            <person name="Sandberg G."/>
            <person name="Van de Peer Y."/>
            <person name="Rokhsar D."/>
        </authorList>
    </citation>
    <scope>NUCLEOTIDE SEQUENCE [LARGE SCALE GENOMIC DNA]</scope>
    <source>
        <strain evidence="3">cv. Nisqually</strain>
    </source>
</reference>
<dbReference type="Pfam" id="PF02519">
    <property type="entry name" value="Auxin_inducible"/>
    <property type="match status" value="2"/>
</dbReference>
<keyword evidence="3" id="KW-1185">Reference proteome</keyword>
<dbReference type="PANTHER" id="PTHR31929">
    <property type="entry name" value="SAUR-LIKE AUXIN-RESPONSIVE PROTEIN FAMILY-RELATED"/>
    <property type="match status" value="1"/>
</dbReference>
<accession>B9HRD3</accession>